<dbReference type="Pfam" id="PF14121">
    <property type="entry name" value="Porin_10"/>
    <property type="match status" value="1"/>
</dbReference>
<evidence type="ECO:0000256" key="1">
    <source>
        <dbReference type="SAM" id="MobiDB-lite"/>
    </source>
</evidence>
<feature type="region of interest" description="Disordered" evidence="1">
    <location>
        <begin position="858"/>
        <end position="881"/>
    </location>
</feature>
<feature type="compositionally biased region" description="Gly residues" evidence="1">
    <location>
        <begin position="858"/>
        <end position="872"/>
    </location>
</feature>
<organism evidence="2 3">
    <name type="scientific">Candidatus Cryptobacteroides intestinavium</name>
    <dbReference type="NCBI Taxonomy" id="2840766"/>
    <lineage>
        <taxon>Bacteria</taxon>
        <taxon>Pseudomonadati</taxon>
        <taxon>Bacteroidota</taxon>
        <taxon>Bacteroidia</taxon>
        <taxon>Bacteroidales</taxon>
        <taxon>Candidatus Cryptobacteroides</taxon>
    </lineage>
</organism>
<dbReference type="Proteomes" id="UP000823661">
    <property type="component" value="Unassembled WGS sequence"/>
</dbReference>
<proteinExistence type="predicted"/>
<evidence type="ECO:0000313" key="2">
    <source>
        <dbReference type="EMBL" id="MBO8453065.1"/>
    </source>
</evidence>
<dbReference type="AlphaFoldDB" id="A0A9D9HJ25"/>
<dbReference type="EMBL" id="JADIMI010000088">
    <property type="protein sequence ID" value="MBO8453065.1"/>
    <property type="molecule type" value="Genomic_DNA"/>
</dbReference>
<gene>
    <name evidence="2" type="ORF">IAC06_09335</name>
</gene>
<reference evidence="2" key="1">
    <citation type="submission" date="2020-10" db="EMBL/GenBank/DDBJ databases">
        <authorList>
            <person name="Gilroy R."/>
        </authorList>
    </citation>
    <scope>NUCLEOTIDE SEQUENCE</scope>
    <source>
        <strain evidence="2">B1-20833</strain>
    </source>
</reference>
<sequence>MVKLIGKILVPALLVGTAAIQSFGIDAGRAVRFLQDHDSTAFSQGPDSLYISDSMDIMDTTVVSPRDTITVPDSLRETDPLKFRYFIALRDSVTRIQTRDSLMAAKDTIGLMQFDSLYTKDSAEVAQANGSLTKKERRKYDYEQELPKKMAAAMAKLERADSIKAAKDSAIAAKPRILETYAVPDSMQYKRMITWTHDRNFNEVQLFDYDTTYNWHYNDLPIYREDINANHLGPAGSASQLYNFFRREEADNAIFFTPYQIYNYTPENLPMYNTKTPYTELAYWGTLFGKDEKEESNIKILTTQNILPEWNVTLEYHRFGSKGMLLNEDTDNRTFVASTNYMGKRYLMHAGYIYNKVSRTENGGIVDNFWIRDTTVDGKEIAVALNSAHNKIKKNTVFLDQSYRIPFNFIYDIGKGKRKARKAEEARRDSIMATGDSTAIAALLEEEKARESEKMAADSLDRDITSAFIGHSSEYTVYTKNYTDAIDAGDETGRDFYGNRFFINPTNSTDSMRVMRLENRVFLRLQPWKADGIVSKLDVGIGDKLLNYYDYSPSNYLSTRRNTVLNSMYIYAGAQGQYKKYFDWNATGKYTFLGYEVNDFGIDANLTFSAYPFRRDKSSPLLLNAHFETSLKEPDHYQQRLFTNHFRWENDFGKISTTKIEGRLMIPRWNLEAMFGYALLGNNIYYDTDGIVRQNGQAMSVMSAYLRKDFRLWKFHLDHQALFQVSSNPDVLPLPMLALNFRYYLQFDVVKKVMQMQIGANGRYTTRWYAPAYNPVAGVFHNQNEEMYGNCPDIDVFVNIQWKRACIFIKLVNVGLGWPNDQADYFSAHHYILPQRTLKVGIFWPFYIQPGKNARVGGGSGSGGGATGGTGGMTSQRQSIN</sequence>
<reference evidence="2" key="2">
    <citation type="journal article" date="2021" name="PeerJ">
        <title>Extensive microbial diversity within the chicken gut microbiome revealed by metagenomics and culture.</title>
        <authorList>
            <person name="Gilroy R."/>
            <person name="Ravi A."/>
            <person name="Getino M."/>
            <person name="Pursley I."/>
            <person name="Horton D.L."/>
            <person name="Alikhan N.F."/>
            <person name="Baker D."/>
            <person name="Gharbi K."/>
            <person name="Hall N."/>
            <person name="Watson M."/>
            <person name="Adriaenssens E.M."/>
            <person name="Foster-Nyarko E."/>
            <person name="Jarju S."/>
            <person name="Secka A."/>
            <person name="Antonio M."/>
            <person name="Oren A."/>
            <person name="Chaudhuri R.R."/>
            <person name="La Ragione R."/>
            <person name="Hildebrand F."/>
            <person name="Pallen M.J."/>
        </authorList>
    </citation>
    <scope>NUCLEOTIDE SEQUENCE</scope>
    <source>
        <strain evidence="2">B1-20833</strain>
    </source>
</reference>
<dbReference type="InterPro" id="IPR025631">
    <property type="entry name" value="Porin_10"/>
</dbReference>
<accession>A0A9D9HJ25</accession>
<name>A0A9D9HJ25_9BACT</name>
<protein>
    <submittedName>
        <fullName evidence="2">Porin</fullName>
    </submittedName>
</protein>
<evidence type="ECO:0000313" key="3">
    <source>
        <dbReference type="Proteomes" id="UP000823661"/>
    </source>
</evidence>
<comment type="caution">
    <text evidence="2">The sequence shown here is derived from an EMBL/GenBank/DDBJ whole genome shotgun (WGS) entry which is preliminary data.</text>
</comment>